<proteinExistence type="predicted"/>
<dbReference type="InterPro" id="IPR036415">
    <property type="entry name" value="Lamin_tail_dom_sf"/>
</dbReference>
<organism evidence="2 3">
    <name type="scientific">Candidatus Roizmanbacteria bacterium RIFCSPLOWO2_01_FULL_35_13</name>
    <dbReference type="NCBI Taxonomy" id="1802055"/>
    <lineage>
        <taxon>Bacteria</taxon>
        <taxon>Candidatus Roizmaniibacteriota</taxon>
    </lineage>
</organism>
<dbReference type="Proteomes" id="UP000179270">
    <property type="component" value="Unassembled WGS sequence"/>
</dbReference>
<dbReference type="EMBL" id="MGAF01000052">
    <property type="protein sequence ID" value="OGK39364.1"/>
    <property type="molecule type" value="Genomic_DNA"/>
</dbReference>
<gene>
    <name evidence="2" type="ORF">A3A74_05335</name>
</gene>
<evidence type="ECO:0000313" key="3">
    <source>
        <dbReference type="Proteomes" id="UP000179270"/>
    </source>
</evidence>
<protein>
    <recommendedName>
        <fullName evidence="1">LTD domain-containing protein</fullName>
    </recommendedName>
</protein>
<reference evidence="2 3" key="1">
    <citation type="journal article" date="2016" name="Nat. Commun.">
        <title>Thousands of microbial genomes shed light on interconnected biogeochemical processes in an aquifer system.</title>
        <authorList>
            <person name="Anantharaman K."/>
            <person name="Brown C.T."/>
            <person name="Hug L.A."/>
            <person name="Sharon I."/>
            <person name="Castelle C.J."/>
            <person name="Probst A.J."/>
            <person name="Thomas B.C."/>
            <person name="Singh A."/>
            <person name="Wilkins M.J."/>
            <person name="Karaoz U."/>
            <person name="Brodie E.L."/>
            <person name="Williams K.H."/>
            <person name="Hubbard S.S."/>
            <person name="Banfield J.F."/>
        </authorList>
    </citation>
    <scope>NUCLEOTIDE SEQUENCE [LARGE SCALE GENOMIC DNA]</scope>
</reference>
<evidence type="ECO:0000313" key="2">
    <source>
        <dbReference type="EMBL" id="OGK39364.1"/>
    </source>
</evidence>
<dbReference type="SUPFAM" id="SSF74853">
    <property type="entry name" value="Lamin A/C globular tail domain"/>
    <property type="match status" value="1"/>
</dbReference>
<sequence>MTNWLNRIIIYSILFFTSIFLTNSSLAVTTSISNIPSSISTDSFTFKVTVSGANSGINYLRVDLYKSISSNYFGETFNGLGWYSESDPTQYYSINIESGSDWTGEIQGKIGSPSSTQYDGPGIYRLRVRRYTSSGNYNTTEANNSATDINIDALLSTPTPNPTPLDTLQPIEGGEQLISPTSSLQPTTYENVYISEVMIYPEADNHEWIEIYNANEFEVVLDRWNIDDLENSGSTPKEFSLTVPAKNYNSYDLSGSVFNNGGDSVRLLDFNQKEIDSFQYESSEKGKTLGRITFDNDNFCLQKPSKNNINNSCLNPITIASKSTISLSPTINVTKSSLITSAITETFSTIAPKKFSLFNQNQSIISEPLEETNEEVLGANTVNQVNGNTQSQQLISSLTFTSFSYSVLSIISVLIKLKSTS</sequence>
<accession>A0A1F7I7M5</accession>
<feature type="domain" description="LTD" evidence="1">
    <location>
        <begin position="186"/>
        <end position="281"/>
    </location>
</feature>
<dbReference type="Pfam" id="PF00932">
    <property type="entry name" value="LTD"/>
    <property type="match status" value="1"/>
</dbReference>
<evidence type="ECO:0000259" key="1">
    <source>
        <dbReference type="Pfam" id="PF00932"/>
    </source>
</evidence>
<dbReference type="STRING" id="1802055.A3A74_05335"/>
<dbReference type="AlphaFoldDB" id="A0A1F7I7M5"/>
<name>A0A1F7I7M5_9BACT</name>
<dbReference type="InterPro" id="IPR001322">
    <property type="entry name" value="Lamin_tail_dom"/>
</dbReference>
<comment type="caution">
    <text evidence="2">The sequence shown here is derived from an EMBL/GenBank/DDBJ whole genome shotgun (WGS) entry which is preliminary data.</text>
</comment>